<dbReference type="InterPro" id="IPR029058">
    <property type="entry name" value="AB_hydrolase_fold"/>
</dbReference>
<protein>
    <submittedName>
        <fullName evidence="4">Prolyl oligopeptidase family serine peptidase</fullName>
    </submittedName>
</protein>
<feature type="chain" id="PRO_5045230694" evidence="2">
    <location>
        <begin position="31"/>
        <end position="425"/>
    </location>
</feature>
<keyword evidence="1 2" id="KW-0732">Signal</keyword>
<organism evidence="4 5">
    <name type="scientific">Streptomyces phaeochromogenes</name>
    <dbReference type="NCBI Taxonomy" id="1923"/>
    <lineage>
        <taxon>Bacteria</taxon>
        <taxon>Bacillati</taxon>
        <taxon>Actinomycetota</taxon>
        <taxon>Actinomycetes</taxon>
        <taxon>Kitasatosporales</taxon>
        <taxon>Streptomycetaceae</taxon>
        <taxon>Streptomyces</taxon>
        <taxon>Streptomyces phaeochromogenes group</taxon>
    </lineage>
</organism>
<evidence type="ECO:0000259" key="3">
    <source>
        <dbReference type="Pfam" id="PF00326"/>
    </source>
</evidence>
<evidence type="ECO:0000256" key="2">
    <source>
        <dbReference type="SAM" id="SignalP"/>
    </source>
</evidence>
<evidence type="ECO:0000313" key="5">
    <source>
        <dbReference type="Proteomes" id="UP001340816"/>
    </source>
</evidence>
<evidence type="ECO:0000256" key="1">
    <source>
        <dbReference type="ARBA" id="ARBA00022729"/>
    </source>
</evidence>
<sequence>MATPISRRTILAVGTGAAAGLSLPGAAAYADDDATTGVRFTLNAQVLDGGEQVTSITLNTARLGPIDPASLTTATFTVHAKATSPIPIADDDAIFSEYDLDRTVTAVRLDHRGNIVLGLSHAEGQTGGGTLGYIEGKSRNVMLDLVYTITQRAPIVLRDHRPITIREFVQDRRLSDPEVDTFSSHVSGSGMKYRLYSPTGSHASRRSKHPLIVWLHGGGEGASLPDNYYDNETTLRANRGALGFATPQAQRIFDGAYVLAPQSTSAWMQDGPRFAPLIREIIGDVTRRNRIDHDRIYVVGCSNGGYMSMKMTTVYPNLFAASVPICGVVTSSPPGGAPLIPDSELARISTPSWLVTSRDDTTVDPQANTAHAHDLIPGSLMTLYDHVIWNGHRFAGHWSWIYVARNDPSINGTHIWQWMAAQHRR</sequence>
<dbReference type="EMBL" id="CP109135">
    <property type="protein sequence ID" value="WSD12057.1"/>
    <property type="molecule type" value="Genomic_DNA"/>
</dbReference>
<reference evidence="4 5" key="1">
    <citation type="submission" date="2022-10" db="EMBL/GenBank/DDBJ databases">
        <title>The complete genomes of actinobacterial strains from the NBC collection.</title>
        <authorList>
            <person name="Joergensen T.S."/>
            <person name="Alvarez Arevalo M."/>
            <person name="Sterndorff E.B."/>
            <person name="Faurdal D."/>
            <person name="Vuksanovic O."/>
            <person name="Mourched A.-S."/>
            <person name="Charusanti P."/>
            <person name="Shaw S."/>
            <person name="Blin K."/>
            <person name="Weber T."/>
        </authorList>
    </citation>
    <scope>NUCLEOTIDE SEQUENCE [LARGE SCALE GENOMIC DNA]</scope>
    <source>
        <strain evidence="4 5">NBC 01752</strain>
    </source>
</reference>
<dbReference type="Gene3D" id="2.60.40.2180">
    <property type="match status" value="1"/>
</dbReference>
<gene>
    <name evidence="4" type="ORF">OHB35_01905</name>
</gene>
<dbReference type="PROSITE" id="PS51318">
    <property type="entry name" value="TAT"/>
    <property type="match status" value="1"/>
</dbReference>
<dbReference type="InterPro" id="IPR050955">
    <property type="entry name" value="Plant_Biomass_Hydrol_Est"/>
</dbReference>
<keyword evidence="5" id="KW-1185">Reference proteome</keyword>
<feature type="signal peptide" evidence="2">
    <location>
        <begin position="1"/>
        <end position="30"/>
    </location>
</feature>
<name>A0ABZ1H0I6_STRPH</name>
<dbReference type="Pfam" id="PF00326">
    <property type="entry name" value="Peptidase_S9"/>
    <property type="match status" value="1"/>
</dbReference>
<dbReference type="SUPFAM" id="SSF53474">
    <property type="entry name" value="alpha/beta-Hydrolases"/>
    <property type="match status" value="1"/>
</dbReference>
<evidence type="ECO:0000313" key="4">
    <source>
        <dbReference type="EMBL" id="WSD12057.1"/>
    </source>
</evidence>
<dbReference type="PANTHER" id="PTHR43037">
    <property type="entry name" value="UNNAMED PRODUCT-RELATED"/>
    <property type="match status" value="1"/>
</dbReference>
<dbReference type="Gene3D" id="3.40.50.1820">
    <property type="entry name" value="alpha/beta hydrolase"/>
    <property type="match status" value="1"/>
</dbReference>
<dbReference type="RefSeq" id="WP_326757578.1">
    <property type="nucleotide sequence ID" value="NZ_CP109135.1"/>
</dbReference>
<proteinExistence type="predicted"/>
<accession>A0ABZ1H0I6</accession>
<feature type="domain" description="Peptidase S9 prolyl oligopeptidase catalytic" evidence="3">
    <location>
        <begin position="287"/>
        <end position="329"/>
    </location>
</feature>
<dbReference type="PANTHER" id="PTHR43037:SF1">
    <property type="entry name" value="BLL1128 PROTEIN"/>
    <property type="match status" value="1"/>
</dbReference>
<dbReference type="InterPro" id="IPR006311">
    <property type="entry name" value="TAT_signal"/>
</dbReference>
<dbReference type="Proteomes" id="UP001340816">
    <property type="component" value="Chromosome"/>
</dbReference>
<dbReference type="InterPro" id="IPR001375">
    <property type="entry name" value="Peptidase_S9_cat"/>
</dbReference>